<proteinExistence type="predicted"/>
<accession>A0ABP8XQX2</accession>
<evidence type="ECO:0000259" key="5">
    <source>
        <dbReference type="Pfam" id="PF04542"/>
    </source>
</evidence>
<dbReference type="PANTHER" id="PTHR43133">
    <property type="entry name" value="RNA POLYMERASE ECF-TYPE SIGMA FACTO"/>
    <property type="match status" value="1"/>
</dbReference>
<dbReference type="Pfam" id="PF04542">
    <property type="entry name" value="Sigma70_r2"/>
    <property type="match status" value="1"/>
</dbReference>
<keyword evidence="7" id="KW-1185">Reference proteome</keyword>
<dbReference type="Proteomes" id="UP001500325">
    <property type="component" value="Unassembled WGS sequence"/>
</dbReference>
<protein>
    <recommendedName>
        <fullName evidence="5">RNA polymerase sigma-70 region 2 domain-containing protein</fullName>
    </recommendedName>
</protein>
<dbReference type="InterPro" id="IPR039425">
    <property type="entry name" value="RNA_pol_sigma-70-like"/>
</dbReference>
<keyword evidence="4" id="KW-0804">Transcription</keyword>
<dbReference type="Gene3D" id="1.10.1740.10">
    <property type="match status" value="1"/>
</dbReference>
<dbReference type="InterPro" id="IPR014284">
    <property type="entry name" value="RNA_pol_sigma-70_dom"/>
</dbReference>
<feature type="domain" description="RNA polymerase sigma-70 region 2" evidence="5">
    <location>
        <begin position="26"/>
        <end position="92"/>
    </location>
</feature>
<dbReference type="EMBL" id="BAABIC010000038">
    <property type="protein sequence ID" value="GAA4713439.1"/>
    <property type="molecule type" value="Genomic_DNA"/>
</dbReference>
<dbReference type="NCBIfam" id="TIGR02937">
    <property type="entry name" value="sigma70-ECF"/>
    <property type="match status" value="1"/>
</dbReference>
<evidence type="ECO:0000256" key="2">
    <source>
        <dbReference type="ARBA" id="ARBA00023082"/>
    </source>
</evidence>
<name>A0ABP8XQX2_9PSEU</name>
<organism evidence="6 7">
    <name type="scientific">Pseudonocardia yuanmonensis</name>
    <dbReference type="NCBI Taxonomy" id="1095914"/>
    <lineage>
        <taxon>Bacteria</taxon>
        <taxon>Bacillati</taxon>
        <taxon>Actinomycetota</taxon>
        <taxon>Actinomycetes</taxon>
        <taxon>Pseudonocardiales</taxon>
        <taxon>Pseudonocardiaceae</taxon>
        <taxon>Pseudonocardia</taxon>
    </lineage>
</organism>
<evidence type="ECO:0000313" key="7">
    <source>
        <dbReference type="Proteomes" id="UP001500325"/>
    </source>
</evidence>
<comment type="caution">
    <text evidence="6">The sequence shown here is derived from an EMBL/GenBank/DDBJ whole genome shotgun (WGS) entry which is preliminary data.</text>
</comment>
<evidence type="ECO:0000256" key="1">
    <source>
        <dbReference type="ARBA" id="ARBA00023015"/>
    </source>
</evidence>
<keyword evidence="1" id="KW-0805">Transcription regulation</keyword>
<evidence type="ECO:0000313" key="6">
    <source>
        <dbReference type="EMBL" id="GAA4713439.1"/>
    </source>
</evidence>
<evidence type="ECO:0000256" key="3">
    <source>
        <dbReference type="ARBA" id="ARBA00023125"/>
    </source>
</evidence>
<reference evidence="7" key="1">
    <citation type="journal article" date="2019" name="Int. J. Syst. Evol. Microbiol.">
        <title>The Global Catalogue of Microorganisms (GCM) 10K type strain sequencing project: providing services to taxonomists for standard genome sequencing and annotation.</title>
        <authorList>
            <consortium name="The Broad Institute Genomics Platform"/>
            <consortium name="The Broad Institute Genome Sequencing Center for Infectious Disease"/>
            <person name="Wu L."/>
            <person name="Ma J."/>
        </authorList>
    </citation>
    <scope>NUCLEOTIDE SEQUENCE [LARGE SCALE GENOMIC DNA]</scope>
    <source>
        <strain evidence="7">JCM 18055</strain>
    </source>
</reference>
<sequence>MKEATPIEVLWSRATSGDDSAWNEIIRSNANLVLQAALTTGLSRHDAEEVLQQTFTKLVTNSHQIEDPSRLRSWLVTTVRREAWDLRRRQGRELLVDAETIELASPPSDESVATAFDRRATAAEVRRIMARLASSKDETAFKVLTYLLDELEKGGSYPSQREIGEAVGISHAAVAKALARIRPQFKAAYLAVKDV</sequence>
<dbReference type="SUPFAM" id="SSF88946">
    <property type="entry name" value="Sigma2 domain of RNA polymerase sigma factors"/>
    <property type="match status" value="1"/>
</dbReference>
<evidence type="ECO:0000256" key="4">
    <source>
        <dbReference type="ARBA" id="ARBA00023163"/>
    </source>
</evidence>
<dbReference type="PANTHER" id="PTHR43133:SF8">
    <property type="entry name" value="RNA POLYMERASE SIGMA FACTOR HI_1459-RELATED"/>
    <property type="match status" value="1"/>
</dbReference>
<dbReference type="RefSeq" id="WP_345384700.1">
    <property type="nucleotide sequence ID" value="NZ_BAABIC010000038.1"/>
</dbReference>
<dbReference type="InterPro" id="IPR007627">
    <property type="entry name" value="RNA_pol_sigma70_r2"/>
</dbReference>
<keyword evidence="3" id="KW-0238">DNA-binding</keyword>
<keyword evidence="2" id="KW-0731">Sigma factor</keyword>
<dbReference type="InterPro" id="IPR013325">
    <property type="entry name" value="RNA_pol_sigma_r2"/>
</dbReference>
<gene>
    <name evidence="6" type="ORF">GCM10023215_65500</name>
</gene>